<dbReference type="EMBL" id="AVOT02008231">
    <property type="protein sequence ID" value="MBW0485568.1"/>
    <property type="molecule type" value="Genomic_DNA"/>
</dbReference>
<dbReference type="OrthoDB" id="2506627at2759"/>
<accession>A0A9Q3CKE3</accession>
<name>A0A9Q3CKE3_9BASI</name>
<dbReference type="AlphaFoldDB" id="A0A9Q3CKE3"/>
<sequence>MLAVSSLTDQVQMLQIDLESQNQINQELSWTPENQPSNPVQRRFWEEPLSVHLSLNPKHVTLSFDGRNYVTWLKAFGMTIHVKLILLQTIDNSTKNLISKTPSTSAGIFLEIKQHCDKFKWEVTLDEFYGLIIQSDSKVPASSNSNVFELLIYQCLNNQDTIPTFDKLSEAIQADKATSMVAFPAVVIDHGTSVSAVNYYPLGKTYRQPVSTHNHVYQAPQPSGSPSPSQIPDQYGSACLYFRKGQHWYVNCKVIWADVNSGKTVAPNNLQRPVHFPRKGKQKQVFNITSEGISDGVLFDSAAEIYVSGDSPELKLETLLTSPPTLQLASCNNTSKLTGLGRLQIPTPSGMLELANVYYCPDVQSTVLFLVWLIEDGYKPVFNGTALQLVSYNNVIHGTSYVNKCWYLDRSNFQNPFSNS</sequence>
<reference evidence="1" key="1">
    <citation type="submission" date="2021-03" db="EMBL/GenBank/DDBJ databases">
        <title>Draft genome sequence of rust myrtle Austropuccinia psidii MF-1, a brazilian biotype.</title>
        <authorList>
            <person name="Quecine M.C."/>
            <person name="Pachon D.M.R."/>
            <person name="Bonatelli M.L."/>
            <person name="Correr F.H."/>
            <person name="Franceschini L.M."/>
            <person name="Leite T.F."/>
            <person name="Margarido G.R.A."/>
            <person name="Almeida C.A."/>
            <person name="Ferrarezi J.A."/>
            <person name="Labate C.A."/>
        </authorList>
    </citation>
    <scope>NUCLEOTIDE SEQUENCE</scope>
    <source>
        <strain evidence="1">MF-1</strain>
    </source>
</reference>
<gene>
    <name evidence="1" type="ORF">O181_025283</name>
</gene>
<comment type="caution">
    <text evidence="1">The sequence shown here is derived from an EMBL/GenBank/DDBJ whole genome shotgun (WGS) entry which is preliminary data.</text>
</comment>
<organism evidence="1 2">
    <name type="scientific">Austropuccinia psidii MF-1</name>
    <dbReference type="NCBI Taxonomy" id="1389203"/>
    <lineage>
        <taxon>Eukaryota</taxon>
        <taxon>Fungi</taxon>
        <taxon>Dikarya</taxon>
        <taxon>Basidiomycota</taxon>
        <taxon>Pucciniomycotina</taxon>
        <taxon>Pucciniomycetes</taxon>
        <taxon>Pucciniales</taxon>
        <taxon>Sphaerophragmiaceae</taxon>
        <taxon>Austropuccinia</taxon>
    </lineage>
</organism>
<proteinExistence type="predicted"/>
<protein>
    <submittedName>
        <fullName evidence="1">Uncharacterized protein</fullName>
    </submittedName>
</protein>
<keyword evidence="2" id="KW-1185">Reference proteome</keyword>
<evidence type="ECO:0000313" key="2">
    <source>
        <dbReference type="Proteomes" id="UP000765509"/>
    </source>
</evidence>
<evidence type="ECO:0000313" key="1">
    <source>
        <dbReference type="EMBL" id="MBW0485568.1"/>
    </source>
</evidence>
<dbReference type="Proteomes" id="UP000765509">
    <property type="component" value="Unassembled WGS sequence"/>
</dbReference>